<gene>
    <name evidence="8" type="primary">chrA</name>
    <name evidence="8" type="ORF">FOF52_05920</name>
</gene>
<comment type="similarity">
    <text evidence="2">Belongs to the chromate ion transporter (CHR) (TC 2.A.51) family.</text>
</comment>
<organism evidence="8 9">
    <name type="scientific">Thermobifida alba</name>
    <name type="common">Thermomonospora alba</name>
    <dbReference type="NCBI Taxonomy" id="53522"/>
    <lineage>
        <taxon>Bacteria</taxon>
        <taxon>Bacillati</taxon>
        <taxon>Actinomycetota</taxon>
        <taxon>Actinomycetes</taxon>
        <taxon>Streptosporangiales</taxon>
        <taxon>Nocardiopsidaceae</taxon>
        <taxon>Thermobifida</taxon>
    </lineage>
</organism>
<dbReference type="PIRSF" id="PIRSF004810">
    <property type="entry name" value="ChrA"/>
    <property type="match status" value="1"/>
</dbReference>
<evidence type="ECO:0000313" key="8">
    <source>
        <dbReference type="EMBL" id="UPT20565.1"/>
    </source>
</evidence>
<evidence type="ECO:0000256" key="6">
    <source>
        <dbReference type="ARBA" id="ARBA00023136"/>
    </source>
</evidence>
<evidence type="ECO:0000256" key="1">
    <source>
        <dbReference type="ARBA" id="ARBA00004651"/>
    </source>
</evidence>
<feature type="transmembrane region" description="Helical" evidence="7">
    <location>
        <begin position="352"/>
        <end position="370"/>
    </location>
</feature>
<feature type="transmembrane region" description="Helical" evidence="7">
    <location>
        <begin position="93"/>
        <end position="116"/>
    </location>
</feature>
<keyword evidence="9" id="KW-1185">Reference proteome</keyword>
<evidence type="ECO:0000256" key="2">
    <source>
        <dbReference type="ARBA" id="ARBA00005262"/>
    </source>
</evidence>
<evidence type="ECO:0000256" key="5">
    <source>
        <dbReference type="ARBA" id="ARBA00022989"/>
    </source>
</evidence>
<evidence type="ECO:0000256" key="3">
    <source>
        <dbReference type="ARBA" id="ARBA00022475"/>
    </source>
</evidence>
<dbReference type="RefSeq" id="WP_248592832.1">
    <property type="nucleotide sequence ID" value="NZ_BAABEB010000012.1"/>
</dbReference>
<feature type="transmembrane region" description="Helical" evidence="7">
    <location>
        <begin position="23"/>
        <end position="43"/>
    </location>
</feature>
<dbReference type="NCBIfam" id="TIGR00937">
    <property type="entry name" value="2A51"/>
    <property type="match status" value="1"/>
</dbReference>
<evidence type="ECO:0000256" key="4">
    <source>
        <dbReference type="ARBA" id="ARBA00022692"/>
    </source>
</evidence>
<dbReference type="Pfam" id="PF02417">
    <property type="entry name" value="Chromate_transp"/>
    <property type="match status" value="2"/>
</dbReference>
<protein>
    <submittedName>
        <fullName evidence="8">Chromate efflux transporter</fullName>
    </submittedName>
</protein>
<feature type="transmembrane region" description="Helical" evidence="7">
    <location>
        <begin position="122"/>
        <end position="143"/>
    </location>
</feature>
<keyword evidence="4 7" id="KW-0812">Transmembrane</keyword>
<keyword evidence="3" id="KW-1003">Cell membrane</keyword>
<dbReference type="InterPro" id="IPR014047">
    <property type="entry name" value="Chr_Tranpt_l_chain"/>
</dbReference>
<feature type="transmembrane region" description="Helical" evidence="7">
    <location>
        <begin position="377"/>
        <end position="393"/>
    </location>
</feature>
<sequence length="394" mass="41266">MAGEDSPQDAFDRAEHPSRLREVAWLFLKLGTVAFGGPAAHTAMMRHEVVRRRGWISDQRFVDLMSATNLIPGPNSTELAIHLGYERARWRGLVVAGVCFIVPAALMVTALAWAYVRYGDTPALAGLLYGVVPVVVAVIVHALGGLARTVVKNVWLGAVAAAALAAYLLGVNELVVLGAGAVVSALSHLTAALPGRGRAHGLAGVPLLAAAQPVFTDPTASQLAQLFTTLLKIGAVLYGSGYVLVAFVRGDFVQRLGWISEQQLLDAVAIGQLTPGPVFTTATFVGYLVAGPLGALVGTVAIFTPSFVFVGLLTRITDRLRATAWTSAVLDGVNAVSLALMAGVSLQLARTAIVDWPTLAVFGCALLLLWRSRLNSAWLIAGGAAVGLLRLLLG</sequence>
<evidence type="ECO:0000313" key="9">
    <source>
        <dbReference type="Proteomes" id="UP000832041"/>
    </source>
</evidence>
<feature type="transmembrane region" description="Helical" evidence="7">
    <location>
        <begin position="325"/>
        <end position="346"/>
    </location>
</feature>
<comment type="subcellular location">
    <subcellularLocation>
        <location evidence="1">Cell membrane</location>
        <topology evidence="1">Multi-pass membrane protein</topology>
    </subcellularLocation>
</comment>
<feature type="transmembrane region" description="Helical" evidence="7">
    <location>
        <begin position="230"/>
        <end position="248"/>
    </location>
</feature>
<dbReference type="PANTHER" id="PTHR33567:SF3">
    <property type="entry name" value="CHROMATE ION TRANSPORTER (EUROFUNG)"/>
    <property type="match status" value="1"/>
</dbReference>
<accession>A0ABY4KYQ2</accession>
<reference evidence="8 9" key="1">
    <citation type="submission" date="2020-04" db="EMBL/GenBank/DDBJ databases">
        <title>Thermobifida alba genome sequencing and assembly.</title>
        <authorList>
            <person name="Luzics S."/>
            <person name="Horvath B."/>
            <person name="Nagy I."/>
            <person name="Toth A."/>
            <person name="Nagy I."/>
            <person name="Kukolya J."/>
        </authorList>
    </citation>
    <scope>NUCLEOTIDE SEQUENCE [LARGE SCALE GENOMIC DNA]</scope>
    <source>
        <strain evidence="8 9">DSM 43795</strain>
    </source>
</reference>
<keyword evidence="6 7" id="KW-0472">Membrane</keyword>
<feature type="transmembrane region" description="Helical" evidence="7">
    <location>
        <begin position="284"/>
        <end position="313"/>
    </location>
</feature>
<dbReference type="InterPro" id="IPR003370">
    <property type="entry name" value="Chromate_transpt"/>
</dbReference>
<dbReference type="EMBL" id="CP051627">
    <property type="protein sequence ID" value="UPT20565.1"/>
    <property type="molecule type" value="Genomic_DNA"/>
</dbReference>
<name>A0ABY4KYQ2_THEAE</name>
<dbReference type="Proteomes" id="UP000832041">
    <property type="component" value="Chromosome"/>
</dbReference>
<keyword evidence="5 7" id="KW-1133">Transmembrane helix</keyword>
<proteinExistence type="inferred from homology"/>
<feature type="transmembrane region" description="Helical" evidence="7">
    <location>
        <begin position="150"/>
        <end position="169"/>
    </location>
</feature>
<evidence type="ECO:0000256" key="7">
    <source>
        <dbReference type="SAM" id="Phobius"/>
    </source>
</evidence>
<dbReference type="PANTHER" id="PTHR33567">
    <property type="entry name" value="CHROMATE ION TRANSPORTER (EUROFUNG)"/>
    <property type="match status" value="1"/>
</dbReference>